<accession>A0A401QEB7</accession>
<sequence length="126" mass="15118">TITDARCHAIRDAQILEKEQIEKEMTQEEKRLDTMMELDRQKAIKMQDELERIRKENGLRAKAQIIHQIEEREQERMLQLEHKALKAMERVQAMEKMQQDDLEVREANRENETDSESKRARASEQE</sequence>
<organism evidence="10 11">
    <name type="scientific">Scyliorhinus torazame</name>
    <name type="common">Cloudy catshark</name>
    <name type="synonym">Catulus torazame</name>
    <dbReference type="NCBI Taxonomy" id="75743"/>
    <lineage>
        <taxon>Eukaryota</taxon>
        <taxon>Metazoa</taxon>
        <taxon>Chordata</taxon>
        <taxon>Craniata</taxon>
        <taxon>Vertebrata</taxon>
        <taxon>Chondrichthyes</taxon>
        <taxon>Elasmobranchii</taxon>
        <taxon>Galeomorphii</taxon>
        <taxon>Galeoidea</taxon>
        <taxon>Carcharhiniformes</taxon>
        <taxon>Scyliorhinidae</taxon>
        <taxon>Scyliorhinus</taxon>
    </lineage>
</organism>
<feature type="non-terminal residue" evidence="10">
    <location>
        <position position="1"/>
    </location>
</feature>
<feature type="domain" description="Trichohyalin-plectin-homology" evidence="9">
    <location>
        <begin position="2"/>
        <end position="124"/>
    </location>
</feature>
<evidence type="ECO:0000256" key="7">
    <source>
        <dbReference type="ARBA" id="ARBA00034142"/>
    </source>
</evidence>
<evidence type="ECO:0000256" key="5">
    <source>
        <dbReference type="ARBA" id="ARBA00023273"/>
    </source>
</evidence>
<comment type="caution">
    <text evidence="10">The sequence shown here is derived from an EMBL/GenBank/DDBJ whole genome shotgun (WGS) entry which is preliminary data.</text>
</comment>
<dbReference type="STRING" id="75743.A0A401QEB7"/>
<keyword evidence="2" id="KW-0282">Flagellum</keyword>
<evidence type="ECO:0000313" key="10">
    <source>
        <dbReference type="EMBL" id="GCB83758.1"/>
    </source>
</evidence>
<evidence type="ECO:0000256" key="3">
    <source>
        <dbReference type="ARBA" id="ARBA00023054"/>
    </source>
</evidence>
<dbReference type="PANTHER" id="PTHR15504:SF0">
    <property type="entry name" value="CILIA- AND FLAGELLA-ASSOCIATED PROTEIN 45"/>
    <property type="match status" value="1"/>
</dbReference>
<evidence type="ECO:0000259" key="9">
    <source>
        <dbReference type="Pfam" id="PF13868"/>
    </source>
</evidence>
<evidence type="ECO:0000313" key="11">
    <source>
        <dbReference type="Proteomes" id="UP000288216"/>
    </source>
</evidence>
<dbReference type="InterPro" id="IPR033253">
    <property type="entry name" value="CFAP45"/>
</dbReference>
<dbReference type="InterPro" id="IPR043597">
    <property type="entry name" value="TPH_dom"/>
</dbReference>
<evidence type="ECO:0000256" key="6">
    <source>
        <dbReference type="ARBA" id="ARBA00034116"/>
    </source>
</evidence>
<evidence type="ECO:0000256" key="2">
    <source>
        <dbReference type="ARBA" id="ARBA00022846"/>
    </source>
</evidence>
<evidence type="ECO:0000256" key="4">
    <source>
        <dbReference type="ARBA" id="ARBA00023069"/>
    </source>
</evidence>
<proteinExistence type="inferred from homology"/>
<dbReference type="OrthoDB" id="1902038at2759"/>
<dbReference type="GO" id="GO:0031514">
    <property type="term" value="C:motile cilium"/>
    <property type="evidence" value="ECO:0007669"/>
    <property type="project" value="UniProtKB-SubCell"/>
</dbReference>
<dbReference type="Pfam" id="PF13868">
    <property type="entry name" value="TPH"/>
    <property type="match status" value="1"/>
</dbReference>
<dbReference type="AlphaFoldDB" id="A0A401QEB7"/>
<name>A0A401QEB7_SCYTO</name>
<comment type="similarity">
    <text evidence="6">Belongs to the CFAP45 family.</text>
</comment>
<gene>
    <name evidence="10" type="ORF">scyTo_0024249</name>
</gene>
<evidence type="ECO:0000256" key="1">
    <source>
        <dbReference type="ARBA" id="ARBA00004230"/>
    </source>
</evidence>
<feature type="region of interest" description="Disordered" evidence="8">
    <location>
        <begin position="91"/>
        <end position="126"/>
    </location>
</feature>
<keyword evidence="5" id="KW-0966">Cell projection</keyword>
<protein>
    <recommendedName>
        <fullName evidence="7">Cilia- and flagella-associated protein 45</fullName>
    </recommendedName>
</protein>
<evidence type="ECO:0000256" key="8">
    <source>
        <dbReference type="SAM" id="MobiDB-lite"/>
    </source>
</evidence>
<keyword evidence="3" id="KW-0175">Coiled coil</keyword>
<dbReference type="PANTHER" id="PTHR15504">
    <property type="entry name" value="NASOPHARYNGEAL EPITHELIUM SPECIFIC PROTEIN 1"/>
    <property type="match status" value="1"/>
</dbReference>
<reference evidence="10 11" key="1">
    <citation type="journal article" date="2018" name="Nat. Ecol. Evol.">
        <title>Shark genomes provide insights into elasmobranch evolution and the origin of vertebrates.</title>
        <authorList>
            <person name="Hara Y"/>
            <person name="Yamaguchi K"/>
            <person name="Onimaru K"/>
            <person name="Kadota M"/>
            <person name="Koyanagi M"/>
            <person name="Keeley SD"/>
            <person name="Tatsumi K"/>
            <person name="Tanaka K"/>
            <person name="Motone F"/>
            <person name="Kageyama Y"/>
            <person name="Nozu R"/>
            <person name="Adachi N"/>
            <person name="Nishimura O"/>
            <person name="Nakagawa R"/>
            <person name="Tanegashima C"/>
            <person name="Kiyatake I"/>
            <person name="Matsumoto R"/>
            <person name="Murakumo K"/>
            <person name="Nishida K"/>
            <person name="Terakita A"/>
            <person name="Kuratani S"/>
            <person name="Sato K"/>
            <person name="Hyodo S Kuraku.S."/>
        </authorList>
    </citation>
    <scope>NUCLEOTIDE SEQUENCE [LARGE SCALE GENOMIC DNA]</scope>
</reference>
<dbReference type="Proteomes" id="UP000288216">
    <property type="component" value="Unassembled WGS sequence"/>
</dbReference>
<keyword evidence="11" id="KW-1185">Reference proteome</keyword>
<comment type="subcellular location">
    <subcellularLocation>
        <location evidence="1">Cell projection</location>
        <location evidence="1">Cilium</location>
        <location evidence="1">Flagellum</location>
    </subcellularLocation>
</comment>
<keyword evidence="4" id="KW-0969">Cilium</keyword>
<dbReference type="EMBL" id="BFAA01041958">
    <property type="protein sequence ID" value="GCB83758.1"/>
    <property type="molecule type" value="Genomic_DNA"/>
</dbReference>